<dbReference type="InterPro" id="IPR001173">
    <property type="entry name" value="Glyco_trans_2-like"/>
</dbReference>
<dbReference type="AlphaFoldDB" id="A0A511FGY4"/>
<dbReference type="Proteomes" id="UP000321723">
    <property type="component" value="Unassembled WGS sequence"/>
</dbReference>
<accession>A0A511FGY4</accession>
<organism evidence="3 5">
    <name type="scientific">Cellulomonas hominis</name>
    <dbReference type="NCBI Taxonomy" id="156981"/>
    <lineage>
        <taxon>Bacteria</taxon>
        <taxon>Bacillati</taxon>
        <taxon>Actinomycetota</taxon>
        <taxon>Actinomycetes</taxon>
        <taxon>Micrococcales</taxon>
        <taxon>Cellulomonadaceae</taxon>
        <taxon>Cellulomonas</taxon>
    </lineage>
</organism>
<dbReference type="SUPFAM" id="SSF53448">
    <property type="entry name" value="Nucleotide-diphospho-sugar transferases"/>
    <property type="match status" value="1"/>
</dbReference>
<evidence type="ECO:0000313" key="4">
    <source>
        <dbReference type="EMBL" id="MBB5474806.1"/>
    </source>
</evidence>
<dbReference type="RefSeq" id="WP_146840450.1">
    <property type="nucleotide sequence ID" value="NZ_BJVQ01000082.1"/>
</dbReference>
<dbReference type="InterPro" id="IPR029044">
    <property type="entry name" value="Nucleotide-diphossugar_trans"/>
</dbReference>
<dbReference type="Pfam" id="PF00535">
    <property type="entry name" value="Glycos_transf_2"/>
    <property type="match status" value="1"/>
</dbReference>
<comment type="caution">
    <text evidence="3">The sequence shown here is derived from an EMBL/GenBank/DDBJ whole genome shotgun (WGS) entry which is preliminary data.</text>
</comment>
<evidence type="ECO:0000313" key="6">
    <source>
        <dbReference type="Proteomes" id="UP000564629"/>
    </source>
</evidence>
<dbReference type="Gene3D" id="3.90.550.10">
    <property type="entry name" value="Spore Coat Polysaccharide Biosynthesis Protein SpsA, Chain A"/>
    <property type="match status" value="1"/>
</dbReference>
<dbReference type="PANTHER" id="PTHR43685:SF3">
    <property type="entry name" value="SLR2126 PROTEIN"/>
    <property type="match status" value="1"/>
</dbReference>
<keyword evidence="4" id="KW-0808">Transferase</keyword>
<evidence type="ECO:0000313" key="3">
    <source>
        <dbReference type="EMBL" id="GEL48461.1"/>
    </source>
</evidence>
<sequence>MPTMRLDVSVVIAARDAAATLPAQLRALARQDFAGDWEVLVADNGSRDATAQVVGQAPRRLPALRELRYVDASAQRGAGPARNAAASVARGDVLAFCDADDVVADDWLRTLLPAVHRTDALVGGRLEWQRLNAASTLSSRALPQTDGLQHSAPVWWLPSASSSNLAVPADAFLRVGGFDPVARYLEDTDLCWRAQLGGASLHYEHDAVVHMRLRETARGAFAQGRGNASGQRWLQSRYALVAAQHRPAGGADECSAAPRHAPASMAARRVRRVRAEAAAIARVRARGDVHALAWNWGFAYGYRLPTGPTPNPIDPRGGGRGRIVSGA</sequence>
<reference evidence="3 5" key="1">
    <citation type="submission" date="2019-07" db="EMBL/GenBank/DDBJ databases">
        <title>Whole genome shotgun sequence of Cellulomonas hominis NBRC 16055.</title>
        <authorList>
            <person name="Hosoyama A."/>
            <person name="Uohara A."/>
            <person name="Ohji S."/>
            <person name="Ichikawa N."/>
        </authorList>
    </citation>
    <scope>NUCLEOTIDE SEQUENCE [LARGE SCALE GENOMIC DNA]</scope>
    <source>
        <strain evidence="3 5">NBRC 16055</strain>
    </source>
</reference>
<dbReference type="InterPro" id="IPR050834">
    <property type="entry name" value="Glycosyltransf_2"/>
</dbReference>
<dbReference type="Proteomes" id="UP000564629">
    <property type="component" value="Unassembled WGS sequence"/>
</dbReference>
<evidence type="ECO:0000259" key="2">
    <source>
        <dbReference type="Pfam" id="PF00535"/>
    </source>
</evidence>
<feature type="domain" description="Glycosyltransferase 2-like" evidence="2">
    <location>
        <begin position="9"/>
        <end position="133"/>
    </location>
</feature>
<dbReference type="EMBL" id="JACHDN010000001">
    <property type="protein sequence ID" value="MBB5474806.1"/>
    <property type="molecule type" value="Genomic_DNA"/>
</dbReference>
<protein>
    <submittedName>
        <fullName evidence="4">Glycosyltransferase involved in cell wall biosynthesis</fullName>
    </submittedName>
</protein>
<dbReference type="OrthoDB" id="5243838at2"/>
<reference evidence="4 6" key="2">
    <citation type="submission" date="2020-08" db="EMBL/GenBank/DDBJ databases">
        <title>Sequencing the genomes of 1000 actinobacteria strains.</title>
        <authorList>
            <person name="Klenk H.-P."/>
        </authorList>
    </citation>
    <scope>NUCLEOTIDE SEQUENCE [LARGE SCALE GENOMIC DNA]</scope>
    <source>
        <strain evidence="4 6">DSM 9581</strain>
    </source>
</reference>
<name>A0A511FGY4_9CELL</name>
<dbReference type="GO" id="GO:0016740">
    <property type="term" value="F:transferase activity"/>
    <property type="evidence" value="ECO:0007669"/>
    <property type="project" value="UniProtKB-KW"/>
</dbReference>
<dbReference type="EMBL" id="BJVQ01000082">
    <property type="protein sequence ID" value="GEL48461.1"/>
    <property type="molecule type" value="Genomic_DNA"/>
</dbReference>
<evidence type="ECO:0000256" key="1">
    <source>
        <dbReference type="SAM" id="MobiDB-lite"/>
    </source>
</evidence>
<dbReference type="PANTHER" id="PTHR43685">
    <property type="entry name" value="GLYCOSYLTRANSFERASE"/>
    <property type="match status" value="1"/>
</dbReference>
<gene>
    <name evidence="3" type="ORF">CHO01_35770</name>
    <name evidence="4" type="ORF">HNR08_003542</name>
</gene>
<keyword evidence="5" id="KW-1185">Reference proteome</keyword>
<feature type="region of interest" description="Disordered" evidence="1">
    <location>
        <begin position="307"/>
        <end position="327"/>
    </location>
</feature>
<proteinExistence type="predicted"/>
<evidence type="ECO:0000313" key="5">
    <source>
        <dbReference type="Proteomes" id="UP000321723"/>
    </source>
</evidence>